<protein>
    <submittedName>
        <fullName evidence="3">Uncharacterized protein</fullName>
    </submittedName>
</protein>
<keyword evidence="2" id="KW-0732">Signal</keyword>
<evidence type="ECO:0000313" key="3">
    <source>
        <dbReference type="EMBL" id="CAH0372618.1"/>
    </source>
</evidence>
<feature type="compositionally biased region" description="Basic residues" evidence="1">
    <location>
        <begin position="329"/>
        <end position="338"/>
    </location>
</feature>
<keyword evidence="4" id="KW-1185">Reference proteome</keyword>
<dbReference type="SUPFAM" id="SSF53448">
    <property type="entry name" value="Nucleotide-diphospho-sugar transferases"/>
    <property type="match status" value="1"/>
</dbReference>
<feature type="signal peptide" evidence="2">
    <location>
        <begin position="1"/>
        <end position="22"/>
    </location>
</feature>
<evidence type="ECO:0000313" key="4">
    <source>
        <dbReference type="Proteomes" id="UP000789595"/>
    </source>
</evidence>
<gene>
    <name evidence="3" type="ORF">PECAL_3P26270</name>
</gene>
<dbReference type="OrthoDB" id="405918at2759"/>
<dbReference type="AlphaFoldDB" id="A0A8J2SLG4"/>
<organism evidence="3 4">
    <name type="scientific">Pelagomonas calceolata</name>
    <dbReference type="NCBI Taxonomy" id="35677"/>
    <lineage>
        <taxon>Eukaryota</taxon>
        <taxon>Sar</taxon>
        <taxon>Stramenopiles</taxon>
        <taxon>Ochrophyta</taxon>
        <taxon>Pelagophyceae</taxon>
        <taxon>Pelagomonadales</taxon>
        <taxon>Pelagomonadaceae</taxon>
        <taxon>Pelagomonas</taxon>
    </lineage>
</organism>
<comment type="caution">
    <text evidence="3">The sequence shown here is derived from an EMBL/GenBank/DDBJ whole genome shotgun (WGS) entry which is preliminary data.</text>
</comment>
<feature type="chain" id="PRO_5035275278" evidence="2">
    <location>
        <begin position="23"/>
        <end position="338"/>
    </location>
</feature>
<dbReference type="CDD" id="cd00761">
    <property type="entry name" value="Glyco_tranf_GTA_type"/>
    <property type="match status" value="1"/>
</dbReference>
<proteinExistence type="predicted"/>
<sequence length="338" mass="38305">MVSKVAWILCIYISGYCQSSRAIAREPAGRVLLFVTTHLTPLHLRFLEKCWPSATRASPFIQSADVLVFVTGELDDAKRRVLDIAFPPWTNRSIIHTTLPNAGYNRGAMDALAQADAHGWFWNYDWVVRLNADVIIRDDRFLSAIVARHDVDAVFVDCYAGQRPDKVHVQTDFIMFRPNKVARGSFRIPKKWSPVYCGEQREYWTLQKDMSVCEPEHVASHALESIIRSKRWALLPGVRILVPHCRVRGETSPVVHDHAYVDQCASNAGSPHDVASAVAADVLQCNEWRMMHKAMPGTALDALPAGLRKNWTARNCDGLMHAPENPGKNGRKRRRRRY</sequence>
<evidence type="ECO:0000256" key="1">
    <source>
        <dbReference type="SAM" id="MobiDB-lite"/>
    </source>
</evidence>
<dbReference type="EMBL" id="CAKKNE010000003">
    <property type="protein sequence ID" value="CAH0372618.1"/>
    <property type="molecule type" value="Genomic_DNA"/>
</dbReference>
<dbReference type="Proteomes" id="UP000789595">
    <property type="component" value="Unassembled WGS sequence"/>
</dbReference>
<name>A0A8J2SLG4_9STRA</name>
<reference evidence="3" key="1">
    <citation type="submission" date="2021-11" db="EMBL/GenBank/DDBJ databases">
        <authorList>
            <consortium name="Genoscope - CEA"/>
            <person name="William W."/>
        </authorList>
    </citation>
    <scope>NUCLEOTIDE SEQUENCE</scope>
</reference>
<evidence type="ECO:0000256" key="2">
    <source>
        <dbReference type="SAM" id="SignalP"/>
    </source>
</evidence>
<dbReference type="InterPro" id="IPR029044">
    <property type="entry name" value="Nucleotide-diphossugar_trans"/>
</dbReference>
<accession>A0A8J2SLG4</accession>
<feature type="region of interest" description="Disordered" evidence="1">
    <location>
        <begin position="318"/>
        <end position="338"/>
    </location>
</feature>